<keyword evidence="1" id="KW-0732">Signal</keyword>
<accession>A0ABX0MUX7</accession>
<dbReference type="InterPro" id="IPR029058">
    <property type="entry name" value="AB_hydrolase_fold"/>
</dbReference>
<comment type="caution">
    <text evidence="4">The sequence shown here is derived from an EMBL/GenBank/DDBJ whole genome shotgun (WGS) entry which is preliminary data.</text>
</comment>
<dbReference type="Pfam" id="PF10503">
    <property type="entry name" value="Esterase_PHB"/>
    <property type="match status" value="1"/>
</dbReference>
<reference evidence="4 5" key="1">
    <citation type="submission" date="2019-10" db="EMBL/GenBank/DDBJ databases">
        <title>Taxonomy of Antarctic Massilia spp.: description of Massilia rubra sp. nov., Massilia aquatica sp. nov., Massilia mucilaginosa sp. nov., Massilia frigida sp. nov. isolated from streams, lakes and regoliths.</title>
        <authorList>
            <person name="Holochova P."/>
            <person name="Sedlacek I."/>
            <person name="Kralova S."/>
            <person name="Maslanova I."/>
            <person name="Busse H.-J."/>
            <person name="Stankova E."/>
            <person name="Vrbovska V."/>
            <person name="Kovarovic V."/>
            <person name="Bartak M."/>
            <person name="Svec P."/>
            <person name="Pantucek R."/>
        </authorList>
    </citation>
    <scope>NUCLEOTIDE SEQUENCE [LARGE SCALE GENOMIC DNA]</scope>
    <source>
        <strain evidence="4 5">CCM 8694</strain>
    </source>
</reference>
<evidence type="ECO:0000313" key="4">
    <source>
        <dbReference type="EMBL" id="NHZ63828.1"/>
    </source>
</evidence>
<dbReference type="SUPFAM" id="SSF53474">
    <property type="entry name" value="alpha/beta-Hydrolases"/>
    <property type="match status" value="1"/>
</dbReference>
<organism evidence="4 5">
    <name type="scientific">Massilia genomosp. 1</name>
    <dbReference type="NCBI Taxonomy" id="2609280"/>
    <lineage>
        <taxon>Bacteria</taxon>
        <taxon>Pseudomonadati</taxon>
        <taxon>Pseudomonadota</taxon>
        <taxon>Betaproteobacteria</taxon>
        <taxon>Burkholderiales</taxon>
        <taxon>Oxalobacteraceae</taxon>
        <taxon>Telluria group</taxon>
        <taxon>Massilia</taxon>
    </lineage>
</organism>
<dbReference type="Gene3D" id="3.40.50.1820">
    <property type="entry name" value="alpha/beta hydrolase"/>
    <property type="match status" value="1"/>
</dbReference>
<dbReference type="InterPro" id="IPR010126">
    <property type="entry name" value="Esterase_phb"/>
</dbReference>
<name>A0ABX0MUX7_9BURK</name>
<dbReference type="InterPro" id="IPR050955">
    <property type="entry name" value="Plant_Biomass_Hydrol_Est"/>
</dbReference>
<keyword evidence="2" id="KW-0378">Hydrolase</keyword>
<feature type="compositionally biased region" description="Low complexity" evidence="3">
    <location>
        <begin position="32"/>
        <end position="44"/>
    </location>
</feature>
<feature type="region of interest" description="Disordered" evidence="3">
    <location>
        <begin position="29"/>
        <end position="90"/>
    </location>
</feature>
<protein>
    <submittedName>
        <fullName evidence="4">PHB depolymerase family esterase</fullName>
    </submittedName>
</protein>
<evidence type="ECO:0000256" key="3">
    <source>
        <dbReference type="SAM" id="MobiDB-lite"/>
    </source>
</evidence>
<sequence>MRAATKTLMGQGPKSATKVIQDALKVLTPHKGGAAHPPAAPAGAREITPPMPSLHGAQGFSQARAGSAPPGPQPQAASQPHAPGASSHEQYVKSVVQDATEAFNNLMPDLLAKLDRAGANGHAAFKMPHFDIPGMNGMNGMSGMNGMQGGGASSPAEALPGKFTDGSFTNAAGTRTYKLYVPSSYTGQPMPLVVMLHGCTQDPDDFATGTQMNVLAEEMQCLVVYPAQSMQANSSRCWNWFNAVDQQRGQGEPSIIAGITETIMHNHAVDASQVYVAGLSAGGAMATIMGTLYPELYAAVGVHSGLPFASAHDLPSALAAMKGNFGPQRASGKSIPIIVFHGDKDTTVHPVNGDELIKRGAHNVMQEIIEPGRVPDGHAYTRTVHQAVDGTPQAEQWLIHGAGHAWSGGSARGSYTDGKGPDASREMMRFFQTKR</sequence>
<proteinExistence type="predicted"/>
<dbReference type="EMBL" id="WHJF01000039">
    <property type="protein sequence ID" value="NHZ63828.1"/>
    <property type="molecule type" value="Genomic_DNA"/>
</dbReference>
<evidence type="ECO:0000256" key="2">
    <source>
        <dbReference type="ARBA" id="ARBA00022801"/>
    </source>
</evidence>
<feature type="compositionally biased region" description="Low complexity" evidence="3">
    <location>
        <begin position="61"/>
        <end position="87"/>
    </location>
</feature>
<keyword evidence="5" id="KW-1185">Reference proteome</keyword>
<dbReference type="PANTHER" id="PTHR43037">
    <property type="entry name" value="UNNAMED PRODUCT-RELATED"/>
    <property type="match status" value="1"/>
</dbReference>
<evidence type="ECO:0000313" key="5">
    <source>
        <dbReference type="Proteomes" id="UP000610594"/>
    </source>
</evidence>
<gene>
    <name evidence="4" type="ORF">F1735_16210</name>
</gene>
<dbReference type="Proteomes" id="UP000610594">
    <property type="component" value="Unassembled WGS sequence"/>
</dbReference>
<evidence type="ECO:0000256" key="1">
    <source>
        <dbReference type="ARBA" id="ARBA00022729"/>
    </source>
</evidence>
<dbReference type="PANTHER" id="PTHR43037:SF1">
    <property type="entry name" value="BLL1128 PROTEIN"/>
    <property type="match status" value="1"/>
</dbReference>
<dbReference type="NCBIfam" id="TIGR01840">
    <property type="entry name" value="esterase_phb"/>
    <property type="match status" value="1"/>
</dbReference>